<dbReference type="PANTHER" id="PTHR11732">
    <property type="entry name" value="ALDO/KETO REDUCTASE"/>
    <property type="match status" value="1"/>
</dbReference>
<dbReference type="Gene3D" id="3.20.20.100">
    <property type="entry name" value="NADP-dependent oxidoreductase domain"/>
    <property type="match status" value="1"/>
</dbReference>
<dbReference type="SUPFAM" id="SSF51430">
    <property type="entry name" value="NAD(P)-linked oxidoreductase"/>
    <property type="match status" value="1"/>
</dbReference>
<protein>
    <recommendedName>
        <fullName evidence="4">NADP-dependent oxidoreductase domain-containing protein</fullName>
    </recommendedName>
</protein>
<dbReference type="EMBL" id="OU900096">
    <property type="protein sequence ID" value="CAG9860242.1"/>
    <property type="molecule type" value="Genomic_DNA"/>
</dbReference>
<gene>
    <name evidence="5" type="ORF">PHYEVI_LOCUS6598</name>
</gene>
<dbReference type="PROSITE" id="PS00798">
    <property type="entry name" value="ALDOKETO_REDUCTASE_1"/>
    <property type="match status" value="1"/>
</dbReference>
<accession>A0A9N9TPG4</accession>
<dbReference type="PROSITE" id="PS00062">
    <property type="entry name" value="ALDOKETO_REDUCTASE_2"/>
    <property type="match status" value="1"/>
</dbReference>
<dbReference type="PROSITE" id="PS00063">
    <property type="entry name" value="ALDOKETO_REDUCTASE_3"/>
    <property type="match status" value="1"/>
</dbReference>
<keyword evidence="3" id="KW-0560">Oxidoreductase</keyword>
<dbReference type="PRINTS" id="PR00069">
    <property type="entry name" value="ALDKETRDTASE"/>
</dbReference>
<name>A0A9N9TPG4_PHYSR</name>
<dbReference type="InterPro" id="IPR018170">
    <property type="entry name" value="Aldo/ket_reductase_CS"/>
</dbReference>
<evidence type="ECO:0000313" key="5">
    <source>
        <dbReference type="EMBL" id="CAG9860242.1"/>
    </source>
</evidence>
<evidence type="ECO:0000259" key="4">
    <source>
        <dbReference type="Pfam" id="PF00248"/>
    </source>
</evidence>
<keyword evidence="6" id="KW-1185">Reference proteome</keyword>
<keyword evidence="2" id="KW-0521">NADP</keyword>
<dbReference type="FunFam" id="3.20.20.100:FF:000006">
    <property type="entry name" value="Aldo-keto reductase family 1 member A1"/>
    <property type="match status" value="1"/>
</dbReference>
<evidence type="ECO:0000256" key="2">
    <source>
        <dbReference type="ARBA" id="ARBA00022857"/>
    </source>
</evidence>
<dbReference type="Proteomes" id="UP001153712">
    <property type="component" value="Chromosome 3"/>
</dbReference>
<organism evidence="5 6">
    <name type="scientific">Phyllotreta striolata</name>
    <name type="common">Striped flea beetle</name>
    <name type="synonym">Crioceris striolata</name>
    <dbReference type="NCBI Taxonomy" id="444603"/>
    <lineage>
        <taxon>Eukaryota</taxon>
        <taxon>Metazoa</taxon>
        <taxon>Ecdysozoa</taxon>
        <taxon>Arthropoda</taxon>
        <taxon>Hexapoda</taxon>
        <taxon>Insecta</taxon>
        <taxon>Pterygota</taxon>
        <taxon>Neoptera</taxon>
        <taxon>Endopterygota</taxon>
        <taxon>Coleoptera</taxon>
        <taxon>Polyphaga</taxon>
        <taxon>Cucujiformia</taxon>
        <taxon>Chrysomeloidea</taxon>
        <taxon>Chrysomelidae</taxon>
        <taxon>Galerucinae</taxon>
        <taxon>Alticini</taxon>
        <taxon>Phyllotreta</taxon>
    </lineage>
</organism>
<dbReference type="OrthoDB" id="416253at2759"/>
<proteinExistence type="inferred from homology"/>
<dbReference type="GO" id="GO:0016491">
    <property type="term" value="F:oxidoreductase activity"/>
    <property type="evidence" value="ECO:0007669"/>
    <property type="project" value="UniProtKB-KW"/>
</dbReference>
<dbReference type="InterPro" id="IPR036812">
    <property type="entry name" value="NAD(P)_OxRdtase_dom_sf"/>
</dbReference>
<dbReference type="InterPro" id="IPR020471">
    <property type="entry name" value="AKR"/>
</dbReference>
<dbReference type="Pfam" id="PF00248">
    <property type="entry name" value="Aldo_ket_red"/>
    <property type="match status" value="1"/>
</dbReference>
<comment type="similarity">
    <text evidence="1">Belongs to the aldo/keto reductase family.</text>
</comment>
<evidence type="ECO:0000313" key="6">
    <source>
        <dbReference type="Proteomes" id="UP001153712"/>
    </source>
</evidence>
<feature type="domain" description="NADP-dependent oxidoreductase" evidence="4">
    <location>
        <begin position="95"/>
        <end position="379"/>
    </location>
</feature>
<reference evidence="5" key="1">
    <citation type="submission" date="2022-01" db="EMBL/GenBank/DDBJ databases">
        <authorList>
            <person name="King R."/>
        </authorList>
    </citation>
    <scope>NUCLEOTIDE SEQUENCE</scope>
</reference>
<feature type="non-terminal residue" evidence="5">
    <location>
        <position position="1"/>
    </location>
</feature>
<evidence type="ECO:0000256" key="3">
    <source>
        <dbReference type="ARBA" id="ARBA00023002"/>
    </source>
</evidence>
<evidence type="ECO:0000256" key="1">
    <source>
        <dbReference type="ARBA" id="ARBA00007905"/>
    </source>
</evidence>
<dbReference type="AlphaFoldDB" id="A0A9N9TPG4"/>
<sequence length="408" mass="47162">PQSHHDIFLYKKYPDRIEQVVFCSEKTAKNVLFDNRPFKNSRRKFSSSITTFKFSERLLRVYANFTHSFQRRDLKSLRNMKYVLLSNGSEMPIVGLGTWKTQPQEIEDAVQLALENGYRHIDTAYNYNTEEAVGNVVNRWIKDEKLKREDIFITTKLPVFGNRANDVEKYLKLSLQRLNLNYVDLYLIHMPFSFHSNDELNGPLCSGDGKPSLDINDITETWKAMEKQVENGLTKGIGLSNFNIDQIRRIHSSSKIKPAVLQVELHAYLQQKELRKACNDLEIAVTAYAPLGSPGAKSHFIEKYNYAVQDFPDILGHPVVDKLAEKYQKNPGQILLRHLVQQDVLVIPKSKNPERIRANIQLFDFELSNEDMELLNELDQGEKGRIFNFLFFSGVEKHPEYPFNGLSS</sequence>
<dbReference type="InterPro" id="IPR023210">
    <property type="entry name" value="NADP_OxRdtase_dom"/>
</dbReference>